<keyword evidence="1" id="KW-0732">Signal</keyword>
<keyword evidence="3" id="KW-1185">Reference proteome</keyword>
<evidence type="ECO:0008006" key="4">
    <source>
        <dbReference type="Google" id="ProtNLM"/>
    </source>
</evidence>
<dbReference type="AlphaFoldDB" id="A0A0S1B3M8"/>
<sequence length="143" mass="15678" precursor="true">MPMPPILRLMTITLLCAAATATASAATGLARLQGAWQLQSGESVDGDGVRMDYARQGLAGTKVLADGRFAFTSTRNGAFWAAGSGTYEGDATRYLERPLMASYPLENGGSYEFRYTLEGDTWTLERWDGGRRVEREVWTRVGR</sequence>
<dbReference type="Gene3D" id="2.40.128.490">
    <property type="entry name" value="Uncharacterised protein PF14869, DUF4488"/>
    <property type="match status" value="1"/>
</dbReference>
<proteinExistence type="predicted"/>
<dbReference type="RefSeq" id="WP_162486466.1">
    <property type="nucleotide sequence ID" value="NZ_CP178915.1"/>
</dbReference>
<name>A0A0S1B3M8_9GAMM</name>
<dbReference type="EMBL" id="CP012900">
    <property type="protein sequence ID" value="ALJ29649.1"/>
    <property type="molecule type" value="Genomic_DNA"/>
</dbReference>
<evidence type="ECO:0000313" key="2">
    <source>
        <dbReference type="EMBL" id="ALJ29649.1"/>
    </source>
</evidence>
<reference evidence="2 3" key="1">
    <citation type="journal article" date="2015" name="Genome Announc.">
        <title>Complete Genome Sequencing of Stenotrophomonas acidaminiphila ZAC14D2_NAIMI4_2, a Multidrug-Resistant Strain Isolated from Sediments of a Polluted River in Mexico, Uncovers New Antibiotic Resistance Genes and a Novel Class-II Lasso Peptide Biosynthesis Gene Cluster.</title>
        <authorList>
            <person name="Vinuesa P."/>
            <person name="Ochoa-Sanchez L.E."/>
        </authorList>
    </citation>
    <scope>NUCLEOTIDE SEQUENCE [LARGE SCALE GENOMIC DNA]</scope>
    <source>
        <strain evidence="2 3">ZAC14D2_NAIMI4_2</strain>
    </source>
</reference>
<evidence type="ECO:0000256" key="1">
    <source>
        <dbReference type="SAM" id="SignalP"/>
    </source>
</evidence>
<dbReference type="KEGG" id="sacz:AOT14_33090"/>
<feature type="chain" id="PRO_5006588740" description="Lipocalin-like domain-containing protein" evidence="1">
    <location>
        <begin position="26"/>
        <end position="143"/>
    </location>
</feature>
<gene>
    <name evidence="2" type="ORF">AOT14_33090</name>
</gene>
<protein>
    <recommendedName>
        <fullName evidence="4">Lipocalin-like domain-containing protein</fullName>
    </recommendedName>
</protein>
<evidence type="ECO:0000313" key="3">
    <source>
        <dbReference type="Proteomes" id="UP000061010"/>
    </source>
</evidence>
<organism evidence="2 3">
    <name type="scientific">Stenotrophomonas acidaminiphila</name>
    <dbReference type="NCBI Taxonomy" id="128780"/>
    <lineage>
        <taxon>Bacteria</taxon>
        <taxon>Pseudomonadati</taxon>
        <taxon>Pseudomonadota</taxon>
        <taxon>Gammaproteobacteria</taxon>
        <taxon>Lysobacterales</taxon>
        <taxon>Lysobacteraceae</taxon>
        <taxon>Stenotrophomonas</taxon>
    </lineage>
</organism>
<accession>A0A0S1B3M8</accession>
<dbReference type="Proteomes" id="UP000061010">
    <property type="component" value="Chromosome"/>
</dbReference>
<dbReference type="PATRIC" id="fig|128780.6.peg.3346"/>
<feature type="signal peptide" evidence="1">
    <location>
        <begin position="1"/>
        <end position="25"/>
    </location>
</feature>